<organism evidence="8">
    <name type="scientific">Cuerna arida</name>
    <dbReference type="NCBI Taxonomy" id="1464854"/>
    <lineage>
        <taxon>Eukaryota</taxon>
        <taxon>Metazoa</taxon>
        <taxon>Ecdysozoa</taxon>
        <taxon>Arthropoda</taxon>
        <taxon>Hexapoda</taxon>
        <taxon>Insecta</taxon>
        <taxon>Pterygota</taxon>
        <taxon>Neoptera</taxon>
        <taxon>Paraneoptera</taxon>
        <taxon>Hemiptera</taxon>
        <taxon>Auchenorrhyncha</taxon>
        <taxon>Membracoidea</taxon>
        <taxon>Cicadellidae</taxon>
        <taxon>Cicadellinae</taxon>
        <taxon>Proconiini</taxon>
        <taxon>Cuerna</taxon>
    </lineage>
</organism>
<dbReference type="Gene3D" id="3.40.80.10">
    <property type="entry name" value="Peptidoglycan recognition protein-like"/>
    <property type="match status" value="1"/>
</dbReference>
<evidence type="ECO:0000256" key="5">
    <source>
        <dbReference type="PROSITE-ProRule" id="PRU00302"/>
    </source>
</evidence>
<dbReference type="EMBL" id="GECZ01008930">
    <property type="protein sequence ID" value="JAS60839.1"/>
    <property type="molecule type" value="Transcribed_RNA"/>
</dbReference>
<dbReference type="GO" id="GO:0045087">
    <property type="term" value="P:innate immune response"/>
    <property type="evidence" value="ECO:0007669"/>
    <property type="project" value="UniProtKB-KW"/>
</dbReference>
<dbReference type="GO" id="GO:0008745">
    <property type="term" value="F:N-acetylmuramoyl-L-alanine amidase activity"/>
    <property type="evidence" value="ECO:0007669"/>
    <property type="project" value="InterPro"/>
</dbReference>
<dbReference type="InterPro" id="IPR015510">
    <property type="entry name" value="PGRP"/>
</dbReference>
<dbReference type="PROSITE" id="PS50923">
    <property type="entry name" value="SUSHI"/>
    <property type="match status" value="1"/>
</dbReference>
<dbReference type="EMBL" id="GECZ01015511">
    <property type="protein sequence ID" value="JAS54258.1"/>
    <property type="molecule type" value="Transcribed_RNA"/>
</dbReference>
<dbReference type="InterPro" id="IPR000436">
    <property type="entry name" value="Sushi_SCR_CCP_dom"/>
</dbReference>
<dbReference type="GO" id="GO:0009253">
    <property type="term" value="P:peptidoglycan catabolic process"/>
    <property type="evidence" value="ECO:0007669"/>
    <property type="project" value="InterPro"/>
</dbReference>
<evidence type="ECO:0000256" key="4">
    <source>
        <dbReference type="ARBA" id="ARBA00023157"/>
    </source>
</evidence>
<comment type="similarity">
    <text evidence="1">Belongs to the N-acetylmuramoyl-L-alanine amidase 2 family.</text>
</comment>
<dbReference type="InterPro" id="IPR035976">
    <property type="entry name" value="Sushi/SCR/CCP_sf"/>
</dbReference>
<dbReference type="InterPro" id="IPR002502">
    <property type="entry name" value="Amidase_domain"/>
</dbReference>
<dbReference type="AlphaFoldDB" id="A0A1B6ET47"/>
<comment type="caution">
    <text evidence="5">Lacks conserved residue(s) required for the propagation of feature annotation.</text>
</comment>
<evidence type="ECO:0000313" key="10">
    <source>
        <dbReference type="EMBL" id="JAS60839.1"/>
    </source>
</evidence>
<dbReference type="InterPro" id="IPR006619">
    <property type="entry name" value="PGRP_domain_met/bac"/>
</dbReference>
<dbReference type="GO" id="GO:0008270">
    <property type="term" value="F:zinc ion binding"/>
    <property type="evidence" value="ECO:0007669"/>
    <property type="project" value="InterPro"/>
</dbReference>
<dbReference type="EMBL" id="GECZ01028643">
    <property type="protein sequence ID" value="JAS41126.1"/>
    <property type="molecule type" value="Transcribed_RNA"/>
</dbReference>
<accession>A0A1B6ET47</accession>
<feature type="domain" description="Sushi" evidence="7">
    <location>
        <begin position="58"/>
        <end position="116"/>
    </location>
</feature>
<protein>
    <recommendedName>
        <fullName evidence="7">Sushi domain-containing protein</fullName>
    </recommendedName>
</protein>
<evidence type="ECO:0000313" key="8">
    <source>
        <dbReference type="EMBL" id="JAS41126.1"/>
    </source>
</evidence>
<keyword evidence="6" id="KW-0732">Signal</keyword>
<feature type="signal peptide" evidence="6">
    <location>
        <begin position="1"/>
        <end position="18"/>
    </location>
</feature>
<dbReference type="InterPro" id="IPR036505">
    <property type="entry name" value="Amidase/PGRP_sf"/>
</dbReference>
<evidence type="ECO:0000256" key="3">
    <source>
        <dbReference type="ARBA" id="ARBA00022859"/>
    </source>
</evidence>
<keyword evidence="5" id="KW-0768">Sushi</keyword>
<keyword evidence="4 5" id="KW-1015">Disulfide bond</keyword>
<dbReference type="PANTHER" id="PTHR11022">
    <property type="entry name" value="PEPTIDOGLYCAN RECOGNITION PROTEIN"/>
    <property type="match status" value="1"/>
</dbReference>
<name>A0A1B6ET47_9HEMI</name>
<dbReference type="CDD" id="cd00033">
    <property type="entry name" value="CCP"/>
    <property type="match status" value="1"/>
</dbReference>
<dbReference type="SUPFAM" id="SSF57535">
    <property type="entry name" value="Complement control module/SCR domain"/>
    <property type="match status" value="1"/>
</dbReference>
<reference evidence="8" key="1">
    <citation type="submission" date="2015-11" db="EMBL/GenBank/DDBJ databases">
        <title>De novo transcriptome assembly of four potential Pierce s Disease insect vectors from Arizona vineyards.</title>
        <authorList>
            <person name="Tassone E.E."/>
        </authorList>
    </citation>
    <scope>NUCLEOTIDE SEQUENCE</scope>
</reference>
<evidence type="ECO:0000259" key="7">
    <source>
        <dbReference type="PROSITE" id="PS50923"/>
    </source>
</evidence>
<keyword evidence="2" id="KW-0399">Innate immunity</keyword>
<feature type="chain" id="PRO_5008582344" description="Sushi domain-containing protein" evidence="6">
    <location>
        <begin position="19"/>
        <end position="288"/>
    </location>
</feature>
<dbReference type="PANTHER" id="PTHR11022:SF41">
    <property type="entry name" value="PEPTIDOGLYCAN-RECOGNITION PROTEIN LC-RELATED"/>
    <property type="match status" value="1"/>
</dbReference>
<gene>
    <name evidence="10" type="ORF">g.25028</name>
    <name evidence="9" type="ORF">g.25029</name>
    <name evidence="8" type="ORF">g.25030</name>
</gene>
<dbReference type="Pfam" id="PF00084">
    <property type="entry name" value="Sushi"/>
    <property type="match status" value="1"/>
</dbReference>
<dbReference type="Pfam" id="PF01510">
    <property type="entry name" value="Amidase_2"/>
    <property type="match status" value="1"/>
</dbReference>
<evidence type="ECO:0000256" key="2">
    <source>
        <dbReference type="ARBA" id="ARBA00022588"/>
    </source>
</evidence>
<evidence type="ECO:0000313" key="9">
    <source>
        <dbReference type="EMBL" id="JAS54258.1"/>
    </source>
</evidence>
<evidence type="ECO:0000256" key="6">
    <source>
        <dbReference type="SAM" id="SignalP"/>
    </source>
</evidence>
<sequence>MLTLRFLFIAACTSFWNAANTACSYNSITGSISKRETYTGTCFIPEPLTHGSYRNHPRRCPSTEQSAACRLVPGTTVSDNWLIFYSCESGYQLTGPARASICRNGHWAPSLPACTLQLDIVTREGWGADGDRPEFVSHPLPLHRVIIEHTATEQCATKSDCILSVQSIQQYHNQIYGDIGYNFLIGGDGTVFEGQGWTHVGAHTINYNTGSVGVALIGNFVSTAAPETMLTAVQRLINLGQSTGKIAADYKLFAHCQLIQVASPGRHVFDVIRQWPHWDSTKALQCTS</sequence>
<dbReference type="SMART" id="SM00701">
    <property type="entry name" value="PGRP"/>
    <property type="match status" value="1"/>
</dbReference>
<dbReference type="SMART" id="SM00644">
    <property type="entry name" value="Ami_2"/>
    <property type="match status" value="1"/>
</dbReference>
<feature type="disulfide bond" evidence="5">
    <location>
        <begin position="87"/>
        <end position="114"/>
    </location>
</feature>
<dbReference type="Gene3D" id="2.10.70.10">
    <property type="entry name" value="Complement Module, domain 1"/>
    <property type="match status" value="1"/>
</dbReference>
<dbReference type="SUPFAM" id="SSF55846">
    <property type="entry name" value="N-acetylmuramoyl-L-alanine amidase-like"/>
    <property type="match status" value="1"/>
</dbReference>
<dbReference type="CDD" id="cd06583">
    <property type="entry name" value="PGRP"/>
    <property type="match status" value="1"/>
</dbReference>
<keyword evidence="3" id="KW-0391">Immunity</keyword>
<evidence type="ECO:0000256" key="1">
    <source>
        <dbReference type="ARBA" id="ARBA00007553"/>
    </source>
</evidence>
<dbReference type="FunFam" id="3.40.80.10:FF:000001">
    <property type="entry name" value="Peptidoglycan recognition protein 1"/>
    <property type="match status" value="1"/>
</dbReference>
<proteinExistence type="inferred from homology"/>